<proteinExistence type="predicted"/>
<dbReference type="Proteomes" id="UP001165060">
    <property type="component" value="Unassembled WGS sequence"/>
</dbReference>
<evidence type="ECO:0008006" key="6">
    <source>
        <dbReference type="Google" id="ProtNLM"/>
    </source>
</evidence>
<evidence type="ECO:0000259" key="3">
    <source>
        <dbReference type="Pfam" id="PF07059"/>
    </source>
</evidence>
<dbReference type="InterPro" id="IPR045096">
    <property type="entry name" value="EDR2-like"/>
</dbReference>
<dbReference type="Gene3D" id="3.30.530.20">
    <property type="match status" value="1"/>
</dbReference>
<dbReference type="EMBL" id="BRYB01000882">
    <property type="protein sequence ID" value="GMI39614.1"/>
    <property type="molecule type" value="Genomic_DNA"/>
</dbReference>
<dbReference type="InterPro" id="IPR009769">
    <property type="entry name" value="EDR2_C"/>
</dbReference>
<dbReference type="InterPro" id="IPR002913">
    <property type="entry name" value="START_lipid-bd_dom"/>
</dbReference>
<dbReference type="SUPFAM" id="SSF55961">
    <property type="entry name" value="Bet v1-like"/>
    <property type="match status" value="1"/>
</dbReference>
<organism evidence="4 5">
    <name type="scientific">Tetraparma gracilis</name>
    <dbReference type="NCBI Taxonomy" id="2962635"/>
    <lineage>
        <taxon>Eukaryota</taxon>
        <taxon>Sar</taxon>
        <taxon>Stramenopiles</taxon>
        <taxon>Ochrophyta</taxon>
        <taxon>Bolidophyceae</taxon>
        <taxon>Parmales</taxon>
        <taxon>Triparmaceae</taxon>
        <taxon>Tetraparma</taxon>
    </lineage>
</organism>
<sequence>MFLHSLARADESTDIIQIFQPPLYLFPSWTTPREFLCRRYWRVDDDGCYIICIDSTDSEDGDASSDEEDETDGFIRGELHSVFTVSPRKDSPADVGECLITNIVQVDPRGWCGGRPEFGVRMLENCLEAREQIETERFVNVCVDDEAAAATGDANDGLRSSRVMETAAASDDEDDESPSAPGGAPGAAASPTISTHPPPFKKEHWQVHTGEGFKVRGKGYKEDKKKVLAGTPMFKMIASDVIETDSPMMGGMCMNPNERVQKALAHERANPDQPAPPFVIAINFALPGPPYYHAVMYYAVEDMSLIDGTSTTHPEFSALAKKMFLEEDDDFCDRCYKLIPQIVEGNFIVRRAVGATPAILGMKLKQSYVRNPRFFELICDIGSSSVAAGVVRLSIGYARTLVVDLGHVLQGDKEEHLPEQLFGATRFLRLDFDNPTFRFSKNYE</sequence>
<comment type="caution">
    <text evidence="4">The sequence shown here is derived from an EMBL/GenBank/DDBJ whole genome shotgun (WGS) entry which is preliminary data.</text>
</comment>
<feature type="domain" description="START" evidence="2">
    <location>
        <begin position="26"/>
        <end position="112"/>
    </location>
</feature>
<protein>
    <recommendedName>
        <fullName evidence="6">Protein ENHANCED DISEASE RESISTANCE 2 C-terminal domain-containing protein</fullName>
    </recommendedName>
</protein>
<dbReference type="Pfam" id="PF01852">
    <property type="entry name" value="START"/>
    <property type="match status" value="1"/>
</dbReference>
<gene>
    <name evidence="4" type="ORF">TeGR_g114</name>
</gene>
<feature type="compositionally biased region" description="Low complexity" evidence="1">
    <location>
        <begin position="178"/>
        <end position="191"/>
    </location>
</feature>
<evidence type="ECO:0000259" key="2">
    <source>
        <dbReference type="Pfam" id="PF01852"/>
    </source>
</evidence>
<evidence type="ECO:0000313" key="4">
    <source>
        <dbReference type="EMBL" id="GMI39614.1"/>
    </source>
</evidence>
<dbReference type="InterPro" id="IPR023393">
    <property type="entry name" value="START-like_dom_sf"/>
</dbReference>
<feature type="domain" description="Protein ENHANCED DISEASE RESISTANCE 2 C-terminal" evidence="3">
    <location>
        <begin position="205"/>
        <end position="431"/>
    </location>
</feature>
<keyword evidence="5" id="KW-1185">Reference proteome</keyword>
<dbReference type="PANTHER" id="PTHR12136">
    <property type="entry name" value="ENHANCED DISEASE RESISTANCE-RELATED"/>
    <property type="match status" value="1"/>
</dbReference>
<accession>A0ABQ6N3C6</accession>
<evidence type="ECO:0000313" key="5">
    <source>
        <dbReference type="Proteomes" id="UP001165060"/>
    </source>
</evidence>
<feature type="region of interest" description="Disordered" evidence="1">
    <location>
        <begin position="152"/>
        <end position="203"/>
    </location>
</feature>
<dbReference type="Pfam" id="PF07059">
    <property type="entry name" value="EDR2_C"/>
    <property type="match status" value="1"/>
</dbReference>
<evidence type="ECO:0000256" key="1">
    <source>
        <dbReference type="SAM" id="MobiDB-lite"/>
    </source>
</evidence>
<name>A0ABQ6N3C6_9STRA</name>
<dbReference type="PANTHER" id="PTHR12136:SF41">
    <property type="entry name" value="PLECKSTRIN HOMOLOGY (PH) AND LIPID-BINDING START DOMAINS-CONTAINING PROTEIN"/>
    <property type="match status" value="1"/>
</dbReference>
<reference evidence="4 5" key="1">
    <citation type="journal article" date="2023" name="Commun. Biol.">
        <title>Genome analysis of Parmales, the sister group of diatoms, reveals the evolutionary specialization of diatoms from phago-mixotrophs to photoautotrophs.</title>
        <authorList>
            <person name="Ban H."/>
            <person name="Sato S."/>
            <person name="Yoshikawa S."/>
            <person name="Yamada K."/>
            <person name="Nakamura Y."/>
            <person name="Ichinomiya M."/>
            <person name="Sato N."/>
            <person name="Blanc-Mathieu R."/>
            <person name="Endo H."/>
            <person name="Kuwata A."/>
            <person name="Ogata H."/>
        </authorList>
    </citation>
    <scope>NUCLEOTIDE SEQUENCE [LARGE SCALE GENOMIC DNA]</scope>
</reference>